<dbReference type="SUPFAM" id="SSF56219">
    <property type="entry name" value="DNase I-like"/>
    <property type="match status" value="1"/>
</dbReference>
<reference evidence="2 3" key="1">
    <citation type="submission" date="2019-07" db="EMBL/GenBank/DDBJ databases">
        <title>Draft genome for Aliikangiella sp. M105.</title>
        <authorList>
            <person name="Wang G."/>
        </authorList>
    </citation>
    <scope>NUCLEOTIDE SEQUENCE [LARGE SCALE GENOMIC DNA]</scope>
    <source>
        <strain evidence="2 3">M105</strain>
    </source>
</reference>
<keyword evidence="2" id="KW-0269">Exonuclease</keyword>
<gene>
    <name evidence="2" type="ORF">FLL46_11925</name>
</gene>
<dbReference type="PANTHER" id="PTHR42834:SF1">
    <property type="entry name" value="ENDONUCLEASE_EXONUCLEASE_PHOSPHATASE FAMILY PROTEIN (AFU_ORTHOLOGUE AFUA_3G09210)"/>
    <property type="match status" value="1"/>
</dbReference>
<feature type="domain" description="Endonuclease/exonuclease/phosphatase" evidence="1">
    <location>
        <begin position="5"/>
        <end position="324"/>
    </location>
</feature>
<proteinExistence type="predicted"/>
<protein>
    <submittedName>
        <fullName evidence="2">Endonuclease/exonuclease/phosphatase</fullName>
    </submittedName>
</protein>
<evidence type="ECO:0000313" key="3">
    <source>
        <dbReference type="Proteomes" id="UP000315439"/>
    </source>
</evidence>
<sequence length="326" mass="37864">MTEVTIATFNVENLFTRYNFRGKRVKKNGKSTYVEYTPKELAKATKDGFIIDKKVFKRYMEPNRKLTAKALKAIKADIIGLQEVESLDTLKLFNSTYLKSKKFKFPLVIDGNDPRFIDVGLLSNFEIDFVRTHQFTKTPRSSTKLFSRDCLEVHIKINDNKILPIFVNHFKSMIGGRPATKKRRLAQANGMVEILKERFGENYGRKDFVILGDFNDYIEVGKENESGMKPLLDNKKLVNVSERLPKNDRWTHFYKRNKSYRQLDYILLSKSLANKNSTVKPLVERRGQPLRVNQKNKPKRVKKFFSGIEKNKKASDHCPVSIKITV</sequence>
<dbReference type="Gene3D" id="3.60.10.10">
    <property type="entry name" value="Endonuclease/exonuclease/phosphatase"/>
    <property type="match status" value="1"/>
</dbReference>
<accession>A0A545UDP8</accession>
<keyword evidence="2" id="KW-0540">Nuclease</keyword>
<dbReference type="Pfam" id="PF19580">
    <property type="entry name" value="Exo_endo_phos_3"/>
    <property type="match status" value="1"/>
</dbReference>
<dbReference type="RefSeq" id="WP_142893751.1">
    <property type="nucleotide sequence ID" value="NZ_ML660164.1"/>
</dbReference>
<evidence type="ECO:0000313" key="2">
    <source>
        <dbReference type="EMBL" id="TQV87573.1"/>
    </source>
</evidence>
<keyword evidence="3" id="KW-1185">Reference proteome</keyword>
<dbReference type="InterPro" id="IPR036691">
    <property type="entry name" value="Endo/exonu/phosph_ase_sf"/>
</dbReference>
<dbReference type="OrthoDB" id="1398885at2"/>
<dbReference type="GO" id="GO:0004527">
    <property type="term" value="F:exonuclease activity"/>
    <property type="evidence" value="ECO:0007669"/>
    <property type="project" value="UniProtKB-KW"/>
</dbReference>
<evidence type="ECO:0000259" key="1">
    <source>
        <dbReference type="Pfam" id="PF19580"/>
    </source>
</evidence>
<dbReference type="Proteomes" id="UP000315439">
    <property type="component" value="Unassembled WGS sequence"/>
</dbReference>
<dbReference type="PANTHER" id="PTHR42834">
    <property type="entry name" value="ENDONUCLEASE/EXONUCLEASE/PHOSPHATASE FAMILY PROTEIN (AFU_ORTHOLOGUE AFUA_3G09210)"/>
    <property type="match status" value="1"/>
</dbReference>
<dbReference type="EMBL" id="VIKS01000007">
    <property type="protein sequence ID" value="TQV87573.1"/>
    <property type="molecule type" value="Genomic_DNA"/>
</dbReference>
<name>A0A545UDP8_9GAMM</name>
<dbReference type="AlphaFoldDB" id="A0A545UDP8"/>
<dbReference type="InterPro" id="IPR005135">
    <property type="entry name" value="Endo/exonuclease/phosphatase"/>
</dbReference>
<keyword evidence="2" id="KW-0255">Endonuclease</keyword>
<dbReference type="GO" id="GO:0004519">
    <property type="term" value="F:endonuclease activity"/>
    <property type="evidence" value="ECO:0007669"/>
    <property type="project" value="UniProtKB-KW"/>
</dbReference>
<keyword evidence="2" id="KW-0378">Hydrolase</keyword>
<comment type="caution">
    <text evidence="2">The sequence shown here is derived from an EMBL/GenBank/DDBJ whole genome shotgun (WGS) entry which is preliminary data.</text>
</comment>
<organism evidence="2 3">
    <name type="scientific">Aliikangiella coralliicola</name>
    <dbReference type="NCBI Taxonomy" id="2592383"/>
    <lineage>
        <taxon>Bacteria</taxon>
        <taxon>Pseudomonadati</taxon>
        <taxon>Pseudomonadota</taxon>
        <taxon>Gammaproteobacteria</taxon>
        <taxon>Oceanospirillales</taxon>
        <taxon>Pleioneaceae</taxon>
        <taxon>Aliikangiella</taxon>
    </lineage>
</organism>